<sequence>MLVPILAASLLAAPQSTEDFARSVLEDLCLPYVVGEGGEGGAIDFLGFVETGRDAGTRRFATGDEAWLLRLTESGTAEDGDLTRLCVLQARHGGLEAVRAGVAGPLEAAGYRREVDMPAERPTWSRGGVTVALHQNEGRATLMRVSWSALDGE</sequence>
<accession>A0A1I6PTF8</accession>
<dbReference type="AlphaFoldDB" id="A0A1I6PTF8"/>
<organism evidence="1 2">
    <name type="scientific">Brevundimonas viscosa</name>
    <dbReference type="NCBI Taxonomy" id="871741"/>
    <lineage>
        <taxon>Bacteria</taxon>
        <taxon>Pseudomonadati</taxon>
        <taxon>Pseudomonadota</taxon>
        <taxon>Alphaproteobacteria</taxon>
        <taxon>Caulobacterales</taxon>
        <taxon>Caulobacteraceae</taxon>
        <taxon>Brevundimonas</taxon>
    </lineage>
</organism>
<reference evidence="2" key="1">
    <citation type="submission" date="2016-10" db="EMBL/GenBank/DDBJ databases">
        <authorList>
            <person name="Varghese N."/>
            <person name="Submissions S."/>
        </authorList>
    </citation>
    <scope>NUCLEOTIDE SEQUENCE [LARGE SCALE GENOMIC DNA]</scope>
    <source>
        <strain evidence="2">CGMCC 1.10683</strain>
    </source>
</reference>
<keyword evidence="2" id="KW-1185">Reference proteome</keyword>
<name>A0A1I6PTF8_9CAUL</name>
<dbReference type="RefSeq" id="WP_092307922.1">
    <property type="nucleotide sequence ID" value="NZ_FOZV01000002.1"/>
</dbReference>
<evidence type="ECO:0000313" key="2">
    <source>
        <dbReference type="Proteomes" id="UP000198788"/>
    </source>
</evidence>
<dbReference type="OrthoDB" id="9953050at2"/>
<dbReference type="STRING" id="871741.SAMN05192570_1261"/>
<dbReference type="Proteomes" id="UP000198788">
    <property type="component" value="Unassembled WGS sequence"/>
</dbReference>
<dbReference type="EMBL" id="FOZV01000002">
    <property type="protein sequence ID" value="SFS43493.1"/>
    <property type="molecule type" value="Genomic_DNA"/>
</dbReference>
<proteinExistence type="predicted"/>
<protein>
    <submittedName>
        <fullName evidence="1">Uncharacterized protein</fullName>
    </submittedName>
</protein>
<gene>
    <name evidence="1" type="ORF">SAMN05192570_1261</name>
</gene>
<evidence type="ECO:0000313" key="1">
    <source>
        <dbReference type="EMBL" id="SFS43493.1"/>
    </source>
</evidence>